<name>A0ACB7RY33_HYAAI</name>
<comment type="caution">
    <text evidence="1">The sequence shown here is derived from an EMBL/GenBank/DDBJ whole genome shotgun (WGS) entry which is preliminary data.</text>
</comment>
<keyword evidence="2" id="KW-1185">Reference proteome</keyword>
<evidence type="ECO:0000313" key="2">
    <source>
        <dbReference type="Proteomes" id="UP000821845"/>
    </source>
</evidence>
<organism evidence="1 2">
    <name type="scientific">Hyalomma asiaticum</name>
    <name type="common">Tick</name>
    <dbReference type="NCBI Taxonomy" id="266040"/>
    <lineage>
        <taxon>Eukaryota</taxon>
        <taxon>Metazoa</taxon>
        <taxon>Ecdysozoa</taxon>
        <taxon>Arthropoda</taxon>
        <taxon>Chelicerata</taxon>
        <taxon>Arachnida</taxon>
        <taxon>Acari</taxon>
        <taxon>Parasitiformes</taxon>
        <taxon>Ixodida</taxon>
        <taxon>Ixodoidea</taxon>
        <taxon>Ixodidae</taxon>
        <taxon>Hyalomminae</taxon>
        <taxon>Hyalomma</taxon>
    </lineage>
</organism>
<evidence type="ECO:0000313" key="1">
    <source>
        <dbReference type="EMBL" id="KAH6926374.1"/>
    </source>
</evidence>
<dbReference type="EMBL" id="CM023487">
    <property type="protein sequence ID" value="KAH6926374.1"/>
    <property type="molecule type" value="Genomic_DNA"/>
</dbReference>
<proteinExistence type="predicted"/>
<dbReference type="Proteomes" id="UP000821845">
    <property type="component" value="Chromosome 7"/>
</dbReference>
<gene>
    <name evidence="1" type="ORF">HPB50_017651</name>
</gene>
<protein>
    <submittedName>
        <fullName evidence="1">Uncharacterized protein</fullName>
    </submittedName>
</protein>
<sequence>MAGVGLVVCSEWTRALDRSWRAFRLDYHGLVIGEVHAERFLQTFDVEVETYRHVSTHIDWNRLVHLDDDVACDDEEIEPAPEVTDLEDPMQAVIALNTMCHTMVFEDGGATTGGTAAASKAAAVITKGQRKPCIV</sequence>
<reference evidence="1" key="1">
    <citation type="submission" date="2020-05" db="EMBL/GenBank/DDBJ databases">
        <title>Large-scale comparative analyses of tick genomes elucidate their genetic diversity and vector capacities.</title>
        <authorList>
            <person name="Jia N."/>
            <person name="Wang J."/>
            <person name="Shi W."/>
            <person name="Du L."/>
            <person name="Sun Y."/>
            <person name="Zhan W."/>
            <person name="Jiang J."/>
            <person name="Wang Q."/>
            <person name="Zhang B."/>
            <person name="Ji P."/>
            <person name="Sakyi L.B."/>
            <person name="Cui X."/>
            <person name="Yuan T."/>
            <person name="Jiang B."/>
            <person name="Yang W."/>
            <person name="Lam T.T.-Y."/>
            <person name="Chang Q."/>
            <person name="Ding S."/>
            <person name="Wang X."/>
            <person name="Zhu J."/>
            <person name="Ruan X."/>
            <person name="Zhao L."/>
            <person name="Wei J."/>
            <person name="Que T."/>
            <person name="Du C."/>
            <person name="Cheng J."/>
            <person name="Dai P."/>
            <person name="Han X."/>
            <person name="Huang E."/>
            <person name="Gao Y."/>
            <person name="Liu J."/>
            <person name="Shao H."/>
            <person name="Ye R."/>
            <person name="Li L."/>
            <person name="Wei W."/>
            <person name="Wang X."/>
            <person name="Wang C."/>
            <person name="Yang T."/>
            <person name="Huo Q."/>
            <person name="Li W."/>
            <person name="Guo W."/>
            <person name="Chen H."/>
            <person name="Zhou L."/>
            <person name="Ni X."/>
            <person name="Tian J."/>
            <person name="Zhou Y."/>
            <person name="Sheng Y."/>
            <person name="Liu T."/>
            <person name="Pan Y."/>
            <person name="Xia L."/>
            <person name="Li J."/>
            <person name="Zhao F."/>
            <person name="Cao W."/>
        </authorList>
    </citation>
    <scope>NUCLEOTIDE SEQUENCE</scope>
    <source>
        <strain evidence="1">Hyas-2018</strain>
    </source>
</reference>
<accession>A0ACB7RY33</accession>